<dbReference type="eggNOG" id="COG0791">
    <property type="taxonomic scope" value="Bacteria"/>
</dbReference>
<dbReference type="PANTHER" id="PTHR47053">
    <property type="entry name" value="MUREIN DD-ENDOPEPTIDASE MEPH-RELATED"/>
    <property type="match status" value="1"/>
</dbReference>
<comment type="similarity">
    <text evidence="1">Belongs to the peptidase C40 family.</text>
</comment>
<proteinExistence type="inferred from homology"/>
<dbReference type="PATRIC" id="fig|1262449.3.peg.2926"/>
<name>A0A0H3J4A7_CLOPA</name>
<evidence type="ECO:0000259" key="5">
    <source>
        <dbReference type="PROSITE" id="PS51935"/>
    </source>
</evidence>
<organism evidence="6 9">
    <name type="scientific">Clostridium pasteurianum DSM 525 = ATCC 6013</name>
    <dbReference type="NCBI Taxonomy" id="1262449"/>
    <lineage>
        <taxon>Bacteria</taxon>
        <taxon>Bacillati</taxon>
        <taxon>Bacillota</taxon>
        <taxon>Clostridia</taxon>
        <taxon>Eubacteriales</taxon>
        <taxon>Clostridiaceae</taxon>
        <taxon>Clostridium</taxon>
    </lineage>
</organism>
<dbReference type="Proteomes" id="UP000030905">
    <property type="component" value="Chromosome"/>
</dbReference>
<evidence type="ECO:0000313" key="8">
    <source>
        <dbReference type="Proteomes" id="UP000028042"/>
    </source>
</evidence>
<dbReference type="InterPro" id="IPR051202">
    <property type="entry name" value="Peptidase_C40"/>
</dbReference>
<dbReference type="GO" id="GO:0006508">
    <property type="term" value="P:proteolysis"/>
    <property type="evidence" value="ECO:0007669"/>
    <property type="project" value="UniProtKB-KW"/>
</dbReference>
<dbReference type="InterPro" id="IPR013783">
    <property type="entry name" value="Ig-like_fold"/>
</dbReference>
<dbReference type="GeneID" id="93072866"/>
<dbReference type="PANTHER" id="PTHR47053:SF1">
    <property type="entry name" value="MUREIN DD-ENDOPEPTIDASE MEPH-RELATED"/>
    <property type="match status" value="1"/>
</dbReference>
<reference evidence="7 8" key="3">
    <citation type="journal article" name="Genome Announc.">
        <title>Improved Draft Genome Sequence of Clostridium pasteurianum Strain ATCC 6013 (DSM 525) Using a Hybrid Next-Generation Sequencing Approach.</title>
        <authorList>
            <person name="Pyne M.E."/>
            <person name="Utturkar S."/>
            <person name="Brown S.D."/>
            <person name="Moo-Young M."/>
            <person name="Chung D.A."/>
            <person name="Chou C.P."/>
        </authorList>
    </citation>
    <scope>NUCLEOTIDE SEQUENCE [LARGE SCALE GENOMIC DNA]</scope>
    <source>
        <strain evidence="7 8">ATCC 6013</strain>
    </source>
</reference>
<dbReference type="Proteomes" id="UP000028042">
    <property type="component" value="Unassembled WGS sequence"/>
</dbReference>
<dbReference type="eggNOG" id="COG5492">
    <property type="taxonomic scope" value="Bacteria"/>
</dbReference>
<gene>
    <name evidence="6" type="ORF">CLPA_c06480</name>
    <name evidence="7" type="ORF">CP6013_02502</name>
</gene>
<dbReference type="RefSeq" id="WP_004455545.1">
    <property type="nucleotide sequence ID" value="NZ_ANZB01000010.1"/>
</dbReference>
<dbReference type="Gene3D" id="2.60.40.10">
    <property type="entry name" value="Immunoglobulins"/>
    <property type="match status" value="2"/>
</dbReference>
<keyword evidence="4" id="KW-0788">Thiol protease</keyword>
<dbReference type="AlphaFoldDB" id="A0A0H3J4A7"/>
<dbReference type="EMBL" id="JPGY02000001">
    <property type="protein sequence ID" value="KRU13254.1"/>
    <property type="molecule type" value="Genomic_DNA"/>
</dbReference>
<dbReference type="GO" id="GO:0008234">
    <property type="term" value="F:cysteine-type peptidase activity"/>
    <property type="evidence" value="ECO:0007669"/>
    <property type="project" value="UniProtKB-KW"/>
</dbReference>
<evidence type="ECO:0000256" key="2">
    <source>
        <dbReference type="ARBA" id="ARBA00022670"/>
    </source>
</evidence>
<evidence type="ECO:0000313" key="7">
    <source>
        <dbReference type="EMBL" id="KRU13254.1"/>
    </source>
</evidence>
<evidence type="ECO:0000313" key="6">
    <source>
        <dbReference type="EMBL" id="AJA50736.1"/>
    </source>
</evidence>
<dbReference type="Gene3D" id="3.90.1720.10">
    <property type="entry name" value="endopeptidase domain like (from Nostoc punctiforme)"/>
    <property type="match status" value="1"/>
</dbReference>
<reference evidence="7" key="2">
    <citation type="submission" date="2015-10" db="EMBL/GenBank/DDBJ databases">
        <title>Improved Draft Genome Sequence of Clostridium pasteurianum Strain ATCC 6013 (DSM 525) Using a Hybrid Next-Generation Sequencing Approach.</title>
        <authorList>
            <person name="Pyne M.E."/>
            <person name="Utturkar S.M."/>
            <person name="Brown S.D."/>
            <person name="Moo-Young M."/>
            <person name="Chung D.A."/>
            <person name="Chou P.C."/>
        </authorList>
    </citation>
    <scope>NUCLEOTIDE SEQUENCE</scope>
    <source>
        <strain evidence="7">ATCC 6013</strain>
    </source>
</reference>
<evidence type="ECO:0000256" key="1">
    <source>
        <dbReference type="ARBA" id="ARBA00007074"/>
    </source>
</evidence>
<evidence type="ECO:0000313" key="9">
    <source>
        <dbReference type="Proteomes" id="UP000030905"/>
    </source>
</evidence>
<accession>A0A0H3J4A7</accession>
<protein>
    <submittedName>
        <fullName evidence="7">NLP/P60 protein</fullName>
    </submittedName>
    <submittedName>
        <fullName evidence="6">NlpC/P60 family protein</fullName>
    </submittedName>
</protein>
<reference evidence="6 9" key="1">
    <citation type="journal article" date="2015" name="Genome Announc.">
        <title>Complete Genome Sequence of the Nitrogen-Fixing and Solvent-Producing Clostridium pasteurianum DSM 525.</title>
        <authorList>
            <person name="Poehlein A."/>
            <person name="Grosse-Honebrink A."/>
            <person name="Zhang Y."/>
            <person name="Minton N.P."/>
            <person name="Daniel R."/>
        </authorList>
    </citation>
    <scope>NUCLEOTIDE SEQUENCE [LARGE SCALE GENOMIC DNA]</scope>
    <source>
        <strain evidence="6">DSM 525</strain>
        <strain evidence="9">DSM 525 / ATCC 6013</strain>
    </source>
</reference>
<dbReference type="PROSITE" id="PS51935">
    <property type="entry name" value="NLPC_P60"/>
    <property type="match status" value="1"/>
</dbReference>
<feature type="domain" description="NlpC/P60" evidence="5">
    <location>
        <begin position="269"/>
        <end position="390"/>
    </location>
</feature>
<dbReference type="SUPFAM" id="SSF54001">
    <property type="entry name" value="Cysteine proteinases"/>
    <property type="match status" value="1"/>
</dbReference>
<keyword evidence="9" id="KW-1185">Reference proteome</keyword>
<dbReference type="KEGG" id="cpae:CPAST_c06480"/>
<sequence>MNKKPIILLLAVAVSIGLILPAKYTYAATSHKTVISKSKSKPSPNLKSMTCIDTPRSGSFLNKNTLIGGWALNKSGVKEVQILVDGKFKGRAKIGISRQDVARVYPAYKNKNSGYNYILDYRSIGQGTHTITVKAIGKNNTSNTNSIKVNVNKLAPIVWIDTPTSGTNINKNFNVAGWALNGSGVKQVQVYVDNRLIGNAVIRKYRPDVARVFPKYNNRNSGYSLTISKDKIPSGNHTITVKVKGNDGVITSKSVKIKKAAPVSTKSSANKGQAVVNYAEKFKGIKYVWGGETPKGFDCSGYTKYVYNYFNIKLPHNAAQQYKYGKYVSKNSLKPGDLVFFGKTAGSIYHVGIYIGSGNYINEPKPGDKVKITVLRYMPDYYGAKRLISQ</sequence>
<dbReference type="InterPro" id="IPR038765">
    <property type="entry name" value="Papain-like_cys_pep_sf"/>
</dbReference>
<evidence type="ECO:0000256" key="4">
    <source>
        <dbReference type="ARBA" id="ARBA00022807"/>
    </source>
</evidence>
<dbReference type="InterPro" id="IPR000064">
    <property type="entry name" value="NLP_P60_dom"/>
</dbReference>
<keyword evidence="3" id="KW-0378">Hydrolase</keyword>
<dbReference type="Pfam" id="PF00877">
    <property type="entry name" value="NLPC_P60"/>
    <property type="match status" value="1"/>
</dbReference>
<dbReference type="EMBL" id="CP009268">
    <property type="protein sequence ID" value="AJA50736.1"/>
    <property type="molecule type" value="Genomic_DNA"/>
</dbReference>
<dbReference type="Pfam" id="PF17957">
    <property type="entry name" value="Big_7"/>
    <property type="match status" value="2"/>
</dbReference>
<evidence type="ECO:0000256" key="3">
    <source>
        <dbReference type="ARBA" id="ARBA00022801"/>
    </source>
</evidence>
<dbReference type="KEGG" id="cpat:CLPA_c06480"/>
<keyword evidence="2" id="KW-0645">Protease</keyword>